<protein>
    <submittedName>
        <fullName evidence="1">Uncharacterized protein</fullName>
    </submittedName>
</protein>
<reference evidence="1 2" key="1">
    <citation type="submission" date="2019-05" db="EMBL/GenBank/DDBJ databases">
        <title>Another draft genome of Portunus trituberculatus and its Hox gene families provides insights of decapod evolution.</title>
        <authorList>
            <person name="Jeong J.-H."/>
            <person name="Song I."/>
            <person name="Kim S."/>
            <person name="Choi T."/>
            <person name="Kim D."/>
            <person name="Ryu S."/>
            <person name="Kim W."/>
        </authorList>
    </citation>
    <scope>NUCLEOTIDE SEQUENCE [LARGE SCALE GENOMIC DNA]</scope>
    <source>
        <tissue evidence="1">Muscle</tissue>
    </source>
</reference>
<gene>
    <name evidence="1" type="ORF">E2C01_087720</name>
</gene>
<sequence>MLQKHTICLKNLNMSKMGYFCVFQRFM</sequence>
<dbReference type="AlphaFoldDB" id="A0A5B7J7D8"/>
<evidence type="ECO:0000313" key="1">
    <source>
        <dbReference type="EMBL" id="MPC92620.1"/>
    </source>
</evidence>
<comment type="caution">
    <text evidence="1">The sequence shown here is derived from an EMBL/GenBank/DDBJ whole genome shotgun (WGS) entry which is preliminary data.</text>
</comment>
<proteinExistence type="predicted"/>
<name>A0A5B7J7D8_PORTR</name>
<organism evidence="1 2">
    <name type="scientific">Portunus trituberculatus</name>
    <name type="common">Swimming crab</name>
    <name type="synonym">Neptunus trituberculatus</name>
    <dbReference type="NCBI Taxonomy" id="210409"/>
    <lineage>
        <taxon>Eukaryota</taxon>
        <taxon>Metazoa</taxon>
        <taxon>Ecdysozoa</taxon>
        <taxon>Arthropoda</taxon>
        <taxon>Crustacea</taxon>
        <taxon>Multicrustacea</taxon>
        <taxon>Malacostraca</taxon>
        <taxon>Eumalacostraca</taxon>
        <taxon>Eucarida</taxon>
        <taxon>Decapoda</taxon>
        <taxon>Pleocyemata</taxon>
        <taxon>Brachyura</taxon>
        <taxon>Eubrachyura</taxon>
        <taxon>Portunoidea</taxon>
        <taxon>Portunidae</taxon>
        <taxon>Portuninae</taxon>
        <taxon>Portunus</taxon>
    </lineage>
</organism>
<dbReference type="Proteomes" id="UP000324222">
    <property type="component" value="Unassembled WGS sequence"/>
</dbReference>
<evidence type="ECO:0000313" key="2">
    <source>
        <dbReference type="Proteomes" id="UP000324222"/>
    </source>
</evidence>
<keyword evidence="2" id="KW-1185">Reference proteome</keyword>
<dbReference type="EMBL" id="VSRR010091967">
    <property type="protein sequence ID" value="MPC92620.1"/>
    <property type="molecule type" value="Genomic_DNA"/>
</dbReference>
<accession>A0A5B7J7D8</accession>